<name>C0PKW7_MAIZE</name>
<reference evidence="1" key="2">
    <citation type="submission" date="2012-06" db="EMBL/GenBank/DDBJ databases">
        <authorList>
            <person name="Yu Y."/>
            <person name="Currie J."/>
            <person name="Lomeli R."/>
            <person name="Angelova A."/>
            <person name="Collura K."/>
            <person name="Wissotski M."/>
            <person name="Campos D."/>
            <person name="Kudrna D."/>
            <person name="Golser W."/>
            <person name="Ashely E."/>
            <person name="Descour A."/>
            <person name="Fernandes J."/>
            <person name="Soderlund C."/>
            <person name="Walbot V."/>
        </authorList>
    </citation>
    <scope>NUCLEOTIDE SEQUENCE</scope>
    <source>
        <strain evidence="1">B73</strain>
    </source>
</reference>
<dbReference type="AlphaFoldDB" id="C0PKW7"/>
<reference evidence="1" key="1">
    <citation type="journal article" date="2009" name="PLoS Genet.">
        <title>Sequencing, mapping, and analysis of 27,455 maize full-length cDNAs.</title>
        <authorList>
            <person name="Soderlund C."/>
            <person name="Descour A."/>
            <person name="Kudrna D."/>
            <person name="Bomhoff M."/>
            <person name="Boyd L."/>
            <person name="Currie J."/>
            <person name="Angelova A."/>
            <person name="Collura K."/>
            <person name="Wissotski M."/>
            <person name="Ashley E."/>
            <person name="Morrow D."/>
            <person name="Fernandes J."/>
            <person name="Walbot V."/>
            <person name="Yu Y."/>
        </authorList>
    </citation>
    <scope>NUCLEOTIDE SEQUENCE</scope>
    <source>
        <strain evidence="1">B73</strain>
    </source>
</reference>
<sequence length="46" mass="5190">MVHFLCLKGDTSKVTALIATQLEWSDTVHESRSDLELHLHLVISSK</sequence>
<protein>
    <submittedName>
        <fullName evidence="1">Uncharacterized protein</fullName>
    </submittedName>
</protein>
<dbReference type="EMBL" id="BT068936">
    <property type="protein sequence ID" value="ACN35833.1"/>
    <property type="molecule type" value="mRNA"/>
</dbReference>
<proteinExistence type="evidence at transcript level"/>
<accession>C0PKW7</accession>
<evidence type="ECO:0000313" key="1">
    <source>
        <dbReference type="EMBL" id="ACN35833.1"/>
    </source>
</evidence>
<organism evidence="1">
    <name type="scientific">Zea mays</name>
    <name type="common">Maize</name>
    <dbReference type="NCBI Taxonomy" id="4577"/>
    <lineage>
        <taxon>Eukaryota</taxon>
        <taxon>Viridiplantae</taxon>
        <taxon>Streptophyta</taxon>
        <taxon>Embryophyta</taxon>
        <taxon>Tracheophyta</taxon>
        <taxon>Spermatophyta</taxon>
        <taxon>Magnoliopsida</taxon>
        <taxon>Liliopsida</taxon>
        <taxon>Poales</taxon>
        <taxon>Poaceae</taxon>
        <taxon>PACMAD clade</taxon>
        <taxon>Panicoideae</taxon>
        <taxon>Andropogonodae</taxon>
        <taxon>Andropogoneae</taxon>
        <taxon>Tripsacinae</taxon>
        <taxon>Zea</taxon>
    </lineage>
</organism>